<evidence type="ECO:0000313" key="3">
    <source>
        <dbReference type="Proteomes" id="UP000054683"/>
    </source>
</evidence>
<dbReference type="PROSITE" id="PS51819">
    <property type="entry name" value="VOC"/>
    <property type="match status" value="1"/>
</dbReference>
<protein>
    <submittedName>
        <fullName evidence="2">Glyoxalase-like domain protein</fullName>
    </submittedName>
</protein>
<sequence length="123" mass="13427">MLKQAIPNIFVKDFQAALAYYTGPLGFHPLFVYGETPFYAHVARDEAILAIRHVARPVIDHAAGEALLSAFVEVSDVNVLHDSLQAAGAHIWQAPRDEPWAMRSLIVSDLDGNLICFASNLAG</sequence>
<dbReference type="InterPro" id="IPR029068">
    <property type="entry name" value="Glyas_Bleomycin-R_OHBP_Dase"/>
</dbReference>
<dbReference type="EMBL" id="FCOK02000112">
    <property type="protein sequence ID" value="SAL71333.1"/>
    <property type="molecule type" value="Genomic_DNA"/>
</dbReference>
<proteinExistence type="predicted"/>
<accession>A0A158JS47</accession>
<evidence type="ECO:0000313" key="2">
    <source>
        <dbReference type="EMBL" id="SAL71333.1"/>
    </source>
</evidence>
<dbReference type="Proteomes" id="UP000054683">
    <property type="component" value="Unassembled WGS sequence"/>
</dbReference>
<evidence type="ECO:0000259" key="1">
    <source>
        <dbReference type="PROSITE" id="PS51819"/>
    </source>
</evidence>
<dbReference type="SUPFAM" id="SSF54593">
    <property type="entry name" value="Glyoxalase/Bleomycin resistance protein/Dihydroxybiphenyl dioxygenase"/>
    <property type="match status" value="1"/>
</dbReference>
<reference evidence="2 3" key="1">
    <citation type="submission" date="2016-01" db="EMBL/GenBank/DDBJ databases">
        <authorList>
            <person name="Oliw E.H."/>
        </authorList>
    </citation>
    <scope>NUCLEOTIDE SEQUENCE [LARGE SCALE GENOMIC DNA]</scope>
    <source>
        <strain evidence="2">LMG 27134</strain>
    </source>
</reference>
<dbReference type="InterPro" id="IPR004360">
    <property type="entry name" value="Glyas_Fos-R_dOase_dom"/>
</dbReference>
<gene>
    <name evidence="2" type="ORF">AWB69_08607</name>
</gene>
<dbReference type="AlphaFoldDB" id="A0A158JS47"/>
<feature type="domain" description="VOC" evidence="1">
    <location>
        <begin position="1"/>
        <end position="120"/>
    </location>
</feature>
<dbReference type="InterPro" id="IPR037523">
    <property type="entry name" value="VOC_core"/>
</dbReference>
<name>A0A158JS47_9BURK</name>
<organism evidence="2 3">
    <name type="scientific">Caballeronia udeis</name>
    <dbReference type="NCBI Taxonomy" id="1232866"/>
    <lineage>
        <taxon>Bacteria</taxon>
        <taxon>Pseudomonadati</taxon>
        <taxon>Pseudomonadota</taxon>
        <taxon>Betaproteobacteria</taxon>
        <taxon>Burkholderiales</taxon>
        <taxon>Burkholderiaceae</taxon>
        <taxon>Caballeronia</taxon>
    </lineage>
</organism>
<dbReference type="Gene3D" id="3.10.180.10">
    <property type="entry name" value="2,3-Dihydroxybiphenyl 1,2-Dioxygenase, domain 1"/>
    <property type="match status" value="1"/>
</dbReference>
<dbReference type="Pfam" id="PF00903">
    <property type="entry name" value="Glyoxalase"/>
    <property type="match status" value="1"/>
</dbReference>